<accession>A0A7S4ECH3</accession>
<dbReference type="SUPFAM" id="SSF46785">
    <property type="entry name" value="Winged helix' DNA-binding domain"/>
    <property type="match status" value="1"/>
</dbReference>
<dbReference type="InterPro" id="IPR036390">
    <property type="entry name" value="WH_DNA-bd_sf"/>
</dbReference>
<name>A0A7S4ECH3_9STRA</name>
<dbReference type="PROSITE" id="PS50250">
    <property type="entry name" value="PCI"/>
    <property type="match status" value="1"/>
</dbReference>
<feature type="region of interest" description="Disordered" evidence="1">
    <location>
        <begin position="1"/>
        <end position="31"/>
    </location>
</feature>
<reference evidence="4" key="2">
    <citation type="submission" date="2021-11" db="EMBL/GenBank/DDBJ databases">
        <authorList>
            <consortium name="Genoscope - CEA"/>
            <person name="William W."/>
        </authorList>
    </citation>
    <scope>NUCLEOTIDE SEQUENCE</scope>
</reference>
<proteinExistence type="predicted"/>
<keyword evidence="5" id="KW-1185">Reference proteome</keyword>
<feature type="compositionally biased region" description="Acidic residues" evidence="1">
    <location>
        <begin position="1"/>
        <end position="29"/>
    </location>
</feature>
<evidence type="ECO:0000313" key="5">
    <source>
        <dbReference type="Proteomes" id="UP000789595"/>
    </source>
</evidence>
<dbReference type="AlphaFoldDB" id="A0A7S4ECH3"/>
<organism evidence="3">
    <name type="scientific">Pelagomonas calceolata</name>
    <dbReference type="NCBI Taxonomy" id="35677"/>
    <lineage>
        <taxon>Eukaryota</taxon>
        <taxon>Sar</taxon>
        <taxon>Stramenopiles</taxon>
        <taxon>Ochrophyta</taxon>
        <taxon>Pelagophyceae</taxon>
        <taxon>Pelagomonadales</taxon>
        <taxon>Pelagomonadaceae</taxon>
        <taxon>Pelagomonas</taxon>
    </lineage>
</organism>
<dbReference type="InterPro" id="IPR050871">
    <property type="entry name" value="26S_Proteasome/COP9_Components"/>
</dbReference>
<dbReference type="Gene3D" id="1.25.40.570">
    <property type="match status" value="1"/>
</dbReference>
<protein>
    <recommendedName>
        <fullName evidence="2">PCI domain-containing protein</fullName>
    </recommendedName>
</protein>
<feature type="domain" description="PCI" evidence="2">
    <location>
        <begin position="254"/>
        <end position="423"/>
    </location>
</feature>
<dbReference type="EMBL" id="CAKKNE010000006">
    <property type="protein sequence ID" value="CAH0379615.1"/>
    <property type="molecule type" value="Genomic_DNA"/>
</dbReference>
<dbReference type="OrthoDB" id="194139at2759"/>
<dbReference type="InterPro" id="IPR000717">
    <property type="entry name" value="PCI_dom"/>
</dbReference>
<sequence length="449" mass="51169">MSDSEEYDYGSDEEQYNYSDEDQNDEGEDDKIAIENAYYEGDDLKNENPQQACQLFERVVQLEGERGDEVKWRFKALENLVVLKFKLGAYDEMASRYAEMLTHAQTVTRNECGDGVNAVLDALADPQSQCSDEIMRKMFAITFSALKSSSNERLWFNCNVKAGKLHLARGDHNAVRQVVDELKKSCQKPDGTDDSSKGTSLLEAYALEISLCAATRDARRMKRIYPRTLNLNAAVADPRIMGVIREEGGRMHMRDANFAEAYNEFYAGFRAYQEAGNSRAKDCLKYVVLANMLALSDINPFDAREAKAYQEETEVAAMRRLRVSYDANDLRQFETTLTDKRNNIQSDPFLMEYVDPLRRRMREQVLLSLVKPYRRVKLDFLAGKLQLSESDVEQIVVAMILDDRIEGEVDMLEKHLVLSGKEEGKKHRELAKWAGALESLAKGMANRAQ</sequence>
<gene>
    <name evidence="3" type="ORF">PCAL00307_LOCUS18941</name>
    <name evidence="4" type="ORF">PECAL_6P12430</name>
</gene>
<dbReference type="SMART" id="SM00088">
    <property type="entry name" value="PINT"/>
    <property type="match status" value="1"/>
</dbReference>
<dbReference type="Proteomes" id="UP000789595">
    <property type="component" value="Unassembled WGS sequence"/>
</dbReference>
<dbReference type="SMART" id="SM00753">
    <property type="entry name" value="PAM"/>
    <property type="match status" value="1"/>
</dbReference>
<dbReference type="PANTHER" id="PTHR10678">
    <property type="entry name" value="26S PROTEASOME NON-ATPASE REGULATORY SUBUNIT 11/COP9 SIGNALOSOME COMPLEX SUBUNIT 2"/>
    <property type="match status" value="1"/>
</dbReference>
<evidence type="ECO:0000313" key="4">
    <source>
        <dbReference type="EMBL" id="CAH0379615.1"/>
    </source>
</evidence>
<dbReference type="EMBL" id="HBIW01021946">
    <property type="protein sequence ID" value="CAE0703494.1"/>
    <property type="molecule type" value="Transcribed_RNA"/>
</dbReference>
<evidence type="ECO:0000313" key="3">
    <source>
        <dbReference type="EMBL" id="CAE0703494.1"/>
    </source>
</evidence>
<evidence type="ECO:0000256" key="1">
    <source>
        <dbReference type="SAM" id="MobiDB-lite"/>
    </source>
</evidence>
<reference evidence="3" key="1">
    <citation type="submission" date="2021-01" db="EMBL/GenBank/DDBJ databases">
        <authorList>
            <person name="Corre E."/>
            <person name="Pelletier E."/>
            <person name="Niang G."/>
            <person name="Scheremetjew M."/>
            <person name="Finn R."/>
            <person name="Kale V."/>
            <person name="Holt S."/>
            <person name="Cochrane G."/>
            <person name="Meng A."/>
            <person name="Brown T."/>
            <person name="Cohen L."/>
        </authorList>
    </citation>
    <scope>NUCLEOTIDE SEQUENCE</scope>
    <source>
        <strain evidence="3">CCMP1756</strain>
    </source>
</reference>
<dbReference type="Pfam" id="PF01399">
    <property type="entry name" value="PCI"/>
    <property type="match status" value="1"/>
</dbReference>
<evidence type="ECO:0000259" key="2">
    <source>
        <dbReference type="PROSITE" id="PS50250"/>
    </source>
</evidence>